<keyword evidence="2" id="KW-1185">Reference proteome</keyword>
<evidence type="ECO:0000313" key="1">
    <source>
        <dbReference type="EMBL" id="PWS33101.1"/>
    </source>
</evidence>
<dbReference type="RefSeq" id="WP_109927690.1">
    <property type="nucleotide sequence ID" value="NZ_QGNY01000001.1"/>
</dbReference>
<name>A0A317F1N8_9SPHI</name>
<evidence type="ECO:0000313" key="2">
    <source>
        <dbReference type="Proteomes" id="UP000245391"/>
    </source>
</evidence>
<sequence length="142" mass="16374">MSENDSLKRFLDAQKLDYQIAFSEIQKGKKQSHWMWYIFPQIVGLGQSQTARFFEIKNLTEAEAFFKHPILGSRLMAISKELLKLKETDAHKIFGSPDDLKLKSSMTLFSLVPHSDTIFEQVLEKYFDGQKDEKTVVILGKA</sequence>
<dbReference type="Pfam" id="PF08837">
    <property type="entry name" value="DUF1810"/>
    <property type="match status" value="1"/>
</dbReference>
<dbReference type="SUPFAM" id="SSF140736">
    <property type="entry name" value="Rv1873-like"/>
    <property type="match status" value="1"/>
</dbReference>
<reference evidence="2" key="1">
    <citation type="submission" date="2018-05" db="EMBL/GenBank/DDBJ databases">
        <title>Pedobacter paludis sp. nov., isolated from wetland soil.</title>
        <authorList>
            <person name="Zhang Y."/>
        </authorList>
    </citation>
    <scope>NUCLEOTIDE SEQUENCE [LARGE SCALE GENOMIC DNA]</scope>
    <source>
        <strain evidence="2">R-8</strain>
    </source>
</reference>
<dbReference type="PIRSF" id="PIRSF008546">
    <property type="entry name" value="UCP008546"/>
    <property type="match status" value="1"/>
</dbReference>
<proteinExistence type="predicted"/>
<gene>
    <name evidence="1" type="ORF">DF947_00205</name>
</gene>
<accession>A0A317F1N8</accession>
<organism evidence="1 2">
    <name type="scientific">Pedobacter paludis</name>
    <dbReference type="NCBI Taxonomy" id="2203212"/>
    <lineage>
        <taxon>Bacteria</taxon>
        <taxon>Pseudomonadati</taxon>
        <taxon>Bacteroidota</taxon>
        <taxon>Sphingobacteriia</taxon>
        <taxon>Sphingobacteriales</taxon>
        <taxon>Sphingobacteriaceae</taxon>
        <taxon>Pedobacter</taxon>
    </lineage>
</organism>
<dbReference type="Gene3D" id="1.25.40.380">
    <property type="entry name" value="Protein of unknown function DUF1810"/>
    <property type="match status" value="1"/>
</dbReference>
<protein>
    <submittedName>
        <fullName evidence="1">DUF1810 domain-containing protein</fullName>
    </submittedName>
</protein>
<dbReference type="InterPro" id="IPR014937">
    <property type="entry name" value="DUF1810"/>
</dbReference>
<comment type="caution">
    <text evidence="1">The sequence shown here is derived from an EMBL/GenBank/DDBJ whole genome shotgun (WGS) entry which is preliminary data.</text>
</comment>
<dbReference type="InterPro" id="IPR036287">
    <property type="entry name" value="Rv1873-like_sf"/>
</dbReference>
<dbReference type="Proteomes" id="UP000245391">
    <property type="component" value="Unassembled WGS sequence"/>
</dbReference>
<dbReference type="EMBL" id="QGNY01000001">
    <property type="protein sequence ID" value="PWS33101.1"/>
    <property type="molecule type" value="Genomic_DNA"/>
</dbReference>
<dbReference type="OrthoDB" id="9801870at2"/>
<dbReference type="AlphaFoldDB" id="A0A317F1N8"/>